<evidence type="ECO:0000313" key="3">
    <source>
        <dbReference type="Proteomes" id="UP000253495"/>
    </source>
</evidence>
<reference evidence="2 3" key="1">
    <citation type="submission" date="2018-07" db="EMBL/GenBank/DDBJ databases">
        <title>Genomic Encyclopedia of Type Strains, Phase III (KMG-III): the genomes of soil and plant-associated and newly described type strains.</title>
        <authorList>
            <person name="Whitman W."/>
        </authorList>
    </citation>
    <scope>NUCLEOTIDE SEQUENCE [LARGE SCALE GENOMIC DNA]</scope>
    <source>
        <strain evidence="2 3">CECT 8575</strain>
    </source>
</reference>
<protein>
    <recommendedName>
        <fullName evidence="4">Lipoprotein</fullName>
    </recommendedName>
</protein>
<dbReference type="Proteomes" id="UP000253495">
    <property type="component" value="Unassembled WGS sequence"/>
</dbReference>
<organism evidence="2 3">
    <name type="scientific">Halopolyspora algeriensis</name>
    <dbReference type="NCBI Taxonomy" id="1500506"/>
    <lineage>
        <taxon>Bacteria</taxon>
        <taxon>Bacillati</taxon>
        <taxon>Actinomycetota</taxon>
        <taxon>Actinomycetes</taxon>
        <taxon>Actinomycetes incertae sedis</taxon>
        <taxon>Halopolyspora</taxon>
    </lineage>
</organism>
<gene>
    <name evidence="2" type="ORF">DFQ14_101370</name>
</gene>
<sequence>MASAPQRRRPRLPIRAVFGWLALLVTSTGCSSTAEPPPDAGERALARQYFRDNNAAARKGPRVQQEFLRRTQHPDFGGQTCELGATTVELDPAMSTLRPDPGFSLDGVSPRGRSWVVAVEVTVRRHGVVIGNQIGSQHIVFLNRRAHGFAPCPT</sequence>
<evidence type="ECO:0008006" key="4">
    <source>
        <dbReference type="Google" id="ProtNLM"/>
    </source>
</evidence>
<comment type="caution">
    <text evidence="2">The sequence shown here is derived from an EMBL/GenBank/DDBJ whole genome shotgun (WGS) entry which is preliminary data.</text>
</comment>
<dbReference type="OrthoDB" id="3693714at2"/>
<keyword evidence="3" id="KW-1185">Reference proteome</keyword>
<dbReference type="PROSITE" id="PS51257">
    <property type="entry name" value="PROKAR_LIPOPROTEIN"/>
    <property type="match status" value="1"/>
</dbReference>
<feature type="chain" id="PRO_5016777179" description="Lipoprotein" evidence="1">
    <location>
        <begin position="35"/>
        <end position="154"/>
    </location>
</feature>
<accession>A0A368VXV0</accession>
<dbReference type="AlphaFoldDB" id="A0A368VXV0"/>
<evidence type="ECO:0000256" key="1">
    <source>
        <dbReference type="SAM" id="SignalP"/>
    </source>
</evidence>
<feature type="signal peptide" evidence="1">
    <location>
        <begin position="1"/>
        <end position="34"/>
    </location>
</feature>
<evidence type="ECO:0000313" key="2">
    <source>
        <dbReference type="EMBL" id="RCW47026.1"/>
    </source>
</evidence>
<name>A0A368VXV0_9ACTN</name>
<dbReference type="RefSeq" id="WP_114451237.1">
    <property type="nucleotide sequence ID" value="NZ_QPJC01000001.1"/>
</dbReference>
<dbReference type="EMBL" id="QPJC01000001">
    <property type="protein sequence ID" value="RCW47026.1"/>
    <property type="molecule type" value="Genomic_DNA"/>
</dbReference>
<proteinExistence type="predicted"/>
<keyword evidence="1" id="KW-0732">Signal</keyword>